<dbReference type="PANTHER" id="PTHR19868">
    <property type="entry name" value="RECEPTOR FOR ACTIVATED PROTEIN KINASE C RACK1"/>
    <property type="match status" value="1"/>
</dbReference>
<evidence type="ECO:0000256" key="4">
    <source>
        <dbReference type="ARBA" id="ARBA00023274"/>
    </source>
</evidence>
<dbReference type="GO" id="GO:0043022">
    <property type="term" value="F:ribosome binding"/>
    <property type="evidence" value="ECO:0007669"/>
    <property type="project" value="InterPro"/>
</dbReference>
<evidence type="ECO:0000313" key="7">
    <source>
        <dbReference type="Proteomes" id="UP000631114"/>
    </source>
</evidence>
<organism evidence="6 7">
    <name type="scientific">Coptis chinensis</name>
    <dbReference type="NCBI Taxonomy" id="261450"/>
    <lineage>
        <taxon>Eukaryota</taxon>
        <taxon>Viridiplantae</taxon>
        <taxon>Streptophyta</taxon>
        <taxon>Embryophyta</taxon>
        <taxon>Tracheophyta</taxon>
        <taxon>Spermatophyta</taxon>
        <taxon>Magnoliopsida</taxon>
        <taxon>Ranunculales</taxon>
        <taxon>Ranunculaceae</taxon>
        <taxon>Coptidoideae</taxon>
        <taxon>Coptis</taxon>
    </lineage>
</organism>
<evidence type="ECO:0000256" key="5">
    <source>
        <dbReference type="PROSITE-ProRule" id="PRU00221"/>
    </source>
</evidence>
<dbReference type="InterPro" id="IPR018607">
    <property type="entry name" value="Ctf8"/>
</dbReference>
<dbReference type="InterPro" id="IPR015943">
    <property type="entry name" value="WD40/YVTN_repeat-like_dom_sf"/>
</dbReference>
<sequence length="209" mass="22852">MIVAKTLVIPKENVQQSRLSLTMVEEDSEGLNLSNCKLKSTLAGHTGYLNTVAVSPDGSLCASGGKDGVTLLWDLAEGKRLYLLNAGGIIYALCFSPNRYWLCAGTEDGIKIWDLESKSIGQDLRPEVPAQGKKAGNYTFTVGYHELSGSRMSLKKPLLVLKKKRDGDPSKLDEPTSSRVELEVIGIISHRILFKTRPKALISSKLTFI</sequence>
<dbReference type="Pfam" id="PF09696">
    <property type="entry name" value="Ctf8"/>
    <property type="match status" value="1"/>
</dbReference>
<comment type="similarity">
    <text evidence="1">Belongs to the WD repeat G protein beta family. Ribosomal protein RACK1 subfamily.</text>
</comment>
<dbReference type="SUPFAM" id="SSF50978">
    <property type="entry name" value="WD40 repeat-like"/>
    <property type="match status" value="1"/>
</dbReference>
<dbReference type="GO" id="GO:1990904">
    <property type="term" value="C:ribonucleoprotein complex"/>
    <property type="evidence" value="ECO:0007669"/>
    <property type="project" value="UniProtKB-KW"/>
</dbReference>
<dbReference type="GO" id="GO:0007064">
    <property type="term" value="P:mitotic sister chromatid cohesion"/>
    <property type="evidence" value="ECO:0007669"/>
    <property type="project" value="InterPro"/>
</dbReference>
<dbReference type="OrthoDB" id="7875889at2759"/>
<dbReference type="InterPro" id="IPR001680">
    <property type="entry name" value="WD40_rpt"/>
</dbReference>
<dbReference type="SMART" id="SM00320">
    <property type="entry name" value="WD40"/>
    <property type="match status" value="2"/>
</dbReference>
<gene>
    <name evidence="6" type="ORF">IFM89_008593</name>
</gene>
<dbReference type="Proteomes" id="UP000631114">
    <property type="component" value="Unassembled WGS sequence"/>
</dbReference>
<evidence type="ECO:0000313" key="6">
    <source>
        <dbReference type="EMBL" id="KAF9608308.1"/>
    </source>
</evidence>
<accession>A0A835I394</accession>
<dbReference type="InterPro" id="IPR045223">
    <property type="entry name" value="RACK1-like"/>
</dbReference>
<comment type="caution">
    <text evidence="6">The sequence shown here is derived from an EMBL/GenBank/DDBJ whole genome shotgun (WGS) entry which is preliminary data.</text>
</comment>
<name>A0A835I394_9MAGN</name>
<keyword evidence="4" id="KW-0687">Ribonucleoprotein</keyword>
<protein>
    <submittedName>
        <fullName evidence="6">Uncharacterized protein</fullName>
    </submittedName>
</protein>
<dbReference type="EMBL" id="JADFTS010000004">
    <property type="protein sequence ID" value="KAF9608308.1"/>
    <property type="molecule type" value="Genomic_DNA"/>
</dbReference>
<dbReference type="GO" id="GO:0031390">
    <property type="term" value="C:Ctf18 RFC-like complex"/>
    <property type="evidence" value="ECO:0007669"/>
    <property type="project" value="InterPro"/>
</dbReference>
<dbReference type="InterPro" id="IPR019775">
    <property type="entry name" value="WD40_repeat_CS"/>
</dbReference>
<evidence type="ECO:0000256" key="1">
    <source>
        <dbReference type="ARBA" id="ARBA00007253"/>
    </source>
</evidence>
<dbReference type="PROSITE" id="PS50294">
    <property type="entry name" value="WD_REPEATS_REGION"/>
    <property type="match status" value="1"/>
</dbReference>
<dbReference type="Gene3D" id="2.130.10.10">
    <property type="entry name" value="YVTN repeat-like/Quinoprotein amine dehydrogenase"/>
    <property type="match status" value="1"/>
</dbReference>
<dbReference type="AlphaFoldDB" id="A0A835I394"/>
<evidence type="ECO:0000256" key="2">
    <source>
        <dbReference type="ARBA" id="ARBA00022574"/>
    </source>
</evidence>
<keyword evidence="2 5" id="KW-0853">WD repeat</keyword>
<keyword evidence="3" id="KW-0677">Repeat</keyword>
<dbReference type="GO" id="GO:0045182">
    <property type="term" value="F:translation regulator activity"/>
    <property type="evidence" value="ECO:0007669"/>
    <property type="project" value="InterPro"/>
</dbReference>
<proteinExistence type="inferred from homology"/>
<dbReference type="FunFam" id="2.130.10.10:FF:000615">
    <property type="entry name" value="Receptor for activated C kinase 1"/>
    <property type="match status" value="1"/>
</dbReference>
<dbReference type="InterPro" id="IPR036322">
    <property type="entry name" value="WD40_repeat_dom_sf"/>
</dbReference>
<dbReference type="PROSITE" id="PS50082">
    <property type="entry name" value="WD_REPEATS_2"/>
    <property type="match status" value="1"/>
</dbReference>
<dbReference type="PROSITE" id="PS00678">
    <property type="entry name" value="WD_REPEATS_1"/>
    <property type="match status" value="1"/>
</dbReference>
<evidence type="ECO:0000256" key="3">
    <source>
        <dbReference type="ARBA" id="ARBA00022737"/>
    </source>
</evidence>
<feature type="repeat" description="WD" evidence="5">
    <location>
        <begin position="42"/>
        <end position="83"/>
    </location>
</feature>
<dbReference type="Pfam" id="PF00400">
    <property type="entry name" value="WD40"/>
    <property type="match status" value="2"/>
</dbReference>
<reference evidence="6 7" key="1">
    <citation type="submission" date="2020-10" db="EMBL/GenBank/DDBJ databases">
        <title>The Coptis chinensis genome and diversification of protoberbering-type alkaloids.</title>
        <authorList>
            <person name="Wang B."/>
            <person name="Shu S."/>
            <person name="Song C."/>
            <person name="Liu Y."/>
        </authorList>
    </citation>
    <scope>NUCLEOTIDE SEQUENCE [LARGE SCALE GENOMIC DNA]</scope>
    <source>
        <strain evidence="6">HL-2020</strain>
        <tissue evidence="6">Leaf</tissue>
    </source>
</reference>
<keyword evidence="7" id="KW-1185">Reference proteome</keyword>